<dbReference type="EMBL" id="GU071101">
    <property type="protein sequence ID" value="ADO98643.1"/>
    <property type="molecule type" value="Genomic_DNA"/>
</dbReference>
<reference evidence="3 4" key="1">
    <citation type="journal article" date="2010" name="Environ. Microbiol.">
        <title>Genomic analysis of oceanic cyanobacterial myoviruses compared with T4-like myoviruses from diverse hosts and environments.</title>
        <authorList>
            <person name="Sullivan M.B."/>
            <person name="Huang K.H."/>
            <person name="Ignacio-Espinoza J.C."/>
            <person name="Berlin A.M."/>
            <person name="Kelly L."/>
            <person name="Weigele P.R."/>
            <person name="DeFrancesco A.S."/>
            <person name="Kern S.E."/>
            <person name="Thompson L.R."/>
            <person name="Young S."/>
            <person name="Yandava C."/>
            <person name="Fu R."/>
            <person name="Krastins B."/>
            <person name="Chase M."/>
            <person name="Sarracino D."/>
            <person name="Osburne M.S."/>
            <person name="Henn M.R."/>
            <person name="Chisholm S.W."/>
        </authorList>
    </citation>
    <scope>NUCLEOTIDE SEQUENCE [LARGE SCALE GENOMIC DNA]</scope>
    <source>
        <strain evidence="3">M4-247</strain>
    </source>
</reference>
<evidence type="ECO:0000256" key="1">
    <source>
        <dbReference type="SAM" id="MobiDB-lite"/>
    </source>
</evidence>
<sequence>METGAITNFLKNSMQELFAGVRGAVAAPRDYVPAIVPVPVNDVNNQFASGTETYKTEDDIKKKEKKETVVEEKTIEKVIPEVAQQKNLPYKVEVELAEGGLVKRPTIARVGEKEPEIVTPVKNYGEAVNEIYKEGAAVLISSSIGFLKQLPASPARGSVMAEAQKLKAIFGISDTAKPAKKIGLKSTLNWWGGQKMGGGMMSPKEEKKAQQDPTKGSGNPLGFLQKLSKLKNLKLGKRLKFLKKTKVGKKIRNVLAVGKKGMKSVGKVAKSGTKLVKGASKAGTALLKKGAKKVAAKVGGKAIAKVGAKALGKGLLKKIPFVGLGAGLLFAGQRLMSGDFKGAMLEAASGIAGTIPGVGTAISVGLDATLAAKDMGVLPGQKEAEQQQSGIEAPDPTKDMYNRPIILNPSTEKAWNKAVNAAAKDGINLPMSVTSSYRSPEQQQALIDAAEAGDENAINPAPVGQSPHGQGWAIDIDYYSKANQWMRDNGKKYGFQWQGEGDPVHFDYYNNEPNDKWLQPGKNKWIPNLDDPVGKPSSGSTSPAQSGGGGSSITAPGTGVAKETLNSEPVTQGLGDGQKNSEIIPIPNTKVVYLPSPQNPTMGAKATKKVDLRTVIDPMGKGVVRT</sequence>
<dbReference type="InterPro" id="IPR003709">
    <property type="entry name" value="VanY-like_core_dom"/>
</dbReference>
<dbReference type="GO" id="GO:0006508">
    <property type="term" value="P:proteolysis"/>
    <property type="evidence" value="ECO:0007669"/>
    <property type="project" value="InterPro"/>
</dbReference>
<dbReference type="Proteomes" id="UP000006530">
    <property type="component" value="Segment"/>
</dbReference>
<feature type="domain" description="D-alanyl-D-alanine carboxypeptidase-like core" evidence="2">
    <location>
        <begin position="407"/>
        <end position="498"/>
    </location>
</feature>
<protein>
    <submittedName>
        <fullName evidence="3">Peptidase M15B and M15C</fullName>
    </submittedName>
</protein>
<dbReference type="InterPro" id="IPR009045">
    <property type="entry name" value="Zn_M74/Hedgehog-like"/>
</dbReference>
<dbReference type="KEGG" id="vg:10326932"/>
<dbReference type="GO" id="GO:0008233">
    <property type="term" value="F:peptidase activity"/>
    <property type="evidence" value="ECO:0007669"/>
    <property type="project" value="InterPro"/>
</dbReference>
<evidence type="ECO:0000313" key="3">
    <source>
        <dbReference type="EMBL" id="ADO98643.1"/>
    </source>
</evidence>
<proteinExistence type="predicted"/>
<keyword evidence="4" id="KW-1185">Reference proteome</keyword>
<feature type="region of interest" description="Disordered" evidence="1">
    <location>
        <begin position="197"/>
        <end position="219"/>
    </location>
</feature>
<feature type="region of interest" description="Disordered" evidence="1">
    <location>
        <begin position="519"/>
        <end position="560"/>
    </location>
</feature>
<accession>E3SMK0</accession>
<gene>
    <name evidence="3" type="ORF">PHM1_019</name>
</gene>
<name>E3SMK0_9CAUD</name>
<dbReference type="SUPFAM" id="SSF55166">
    <property type="entry name" value="Hedgehog/DD-peptidase"/>
    <property type="match status" value="1"/>
</dbReference>
<dbReference type="RefSeq" id="YP_004322444.1">
    <property type="nucleotide sequence ID" value="NC_015280.1"/>
</dbReference>
<evidence type="ECO:0000259" key="2">
    <source>
        <dbReference type="Pfam" id="PF02557"/>
    </source>
</evidence>
<dbReference type="GeneID" id="10326932"/>
<organism evidence="3 4">
    <name type="scientific">Prochlorococcus phage P-HM1</name>
    <dbReference type="NCBI Taxonomy" id="445700"/>
    <lineage>
        <taxon>Viruses</taxon>
        <taxon>Duplodnaviria</taxon>
        <taxon>Heunggongvirae</taxon>
        <taxon>Uroviricota</taxon>
        <taxon>Caudoviricetes</taxon>
        <taxon>Eurybiavirus</taxon>
        <taxon>Eurybiavirus PHM2</taxon>
    </lineage>
</organism>
<dbReference type="Pfam" id="PF02557">
    <property type="entry name" value="VanY"/>
    <property type="match status" value="1"/>
</dbReference>
<dbReference type="CDD" id="cd14814">
    <property type="entry name" value="Peptidase_M15"/>
    <property type="match status" value="1"/>
</dbReference>
<dbReference type="Gene3D" id="3.30.1380.10">
    <property type="match status" value="1"/>
</dbReference>
<evidence type="ECO:0000313" key="4">
    <source>
        <dbReference type="Proteomes" id="UP000006530"/>
    </source>
</evidence>